<reference evidence="1" key="1">
    <citation type="submission" date="2020-09" db="EMBL/GenBank/DDBJ databases">
        <authorList>
            <person name="Kim M.K."/>
        </authorList>
    </citation>
    <scope>NUCLEOTIDE SEQUENCE</scope>
    <source>
        <strain evidence="1">BT704</strain>
    </source>
</reference>
<gene>
    <name evidence="1" type="ORF">IC230_00565</name>
</gene>
<organism evidence="1 2">
    <name type="scientific">Spirosoma validum</name>
    <dbReference type="NCBI Taxonomy" id="2771355"/>
    <lineage>
        <taxon>Bacteria</taxon>
        <taxon>Pseudomonadati</taxon>
        <taxon>Bacteroidota</taxon>
        <taxon>Cytophagia</taxon>
        <taxon>Cytophagales</taxon>
        <taxon>Cytophagaceae</taxon>
        <taxon>Spirosoma</taxon>
    </lineage>
</organism>
<proteinExistence type="predicted"/>
<comment type="caution">
    <text evidence="1">The sequence shown here is derived from an EMBL/GenBank/DDBJ whole genome shotgun (WGS) entry which is preliminary data.</text>
</comment>
<dbReference type="EMBL" id="JACXAA010000001">
    <property type="protein sequence ID" value="MBD2751366.1"/>
    <property type="molecule type" value="Genomic_DNA"/>
</dbReference>
<name>A0A927AX25_9BACT</name>
<dbReference type="RefSeq" id="WP_191037015.1">
    <property type="nucleotide sequence ID" value="NZ_JACXAA010000001.1"/>
</dbReference>
<protein>
    <submittedName>
        <fullName evidence="1">Uncharacterized protein</fullName>
    </submittedName>
</protein>
<dbReference type="Proteomes" id="UP000653797">
    <property type="component" value="Unassembled WGS sequence"/>
</dbReference>
<keyword evidence="2" id="KW-1185">Reference proteome</keyword>
<sequence length="63" mass="7622">MDLFIDKSLVKEALRELIREEPETFRLLFKEILNEESIQSENTFEKLIQRNFRRFDATFKALA</sequence>
<evidence type="ECO:0000313" key="2">
    <source>
        <dbReference type="Proteomes" id="UP000653797"/>
    </source>
</evidence>
<evidence type="ECO:0000313" key="1">
    <source>
        <dbReference type="EMBL" id="MBD2751366.1"/>
    </source>
</evidence>
<dbReference type="AlphaFoldDB" id="A0A927AX25"/>
<accession>A0A927AX25</accession>